<evidence type="ECO:0000313" key="2">
    <source>
        <dbReference type="Proteomes" id="UP000583944"/>
    </source>
</evidence>
<sequence length="224" mass="25406">MPLERSFIDPGHASMGYEAGLIPRLRRDSIVRGVLEENEDMLREIDLLRDTVTKQAQELFTATKRIHVLESRLARLEGAEDASHERTDDSDNVEEVTSVDKAGILRSIFRAISSCQFGDLHTRIRAYKQGLVRKSAEKARDFGEKSEKKSELPGKEQQDFLGHAFHESNKRLDEVSSLLQSYRKTPSFLVSAYDELVIDCMMEIIRLSKKMNLMTVGDFGALAD</sequence>
<accession>A0A7J6YJG1</accession>
<dbReference type="VEuPathDB" id="TriTrypDB:BCY84_01169"/>
<reference evidence="1 2" key="1">
    <citation type="journal article" date="2019" name="Genome Biol. Evol.">
        <title>Nanopore Sequencing Significantly Improves Genome Assembly of the Protozoan Parasite Trypanosoma cruzi.</title>
        <authorList>
            <person name="Diaz-Viraque F."/>
            <person name="Pita S."/>
            <person name="Greif G."/>
            <person name="de Souza R.C.M."/>
            <person name="Iraola G."/>
            <person name="Robello C."/>
        </authorList>
    </citation>
    <scope>NUCLEOTIDE SEQUENCE [LARGE SCALE GENOMIC DNA]</scope>
    <source>
        <strain evidence="1 2">Berenice</strain>
    </source>
</reference>
<comment type="caution">
    <text evidence="1">The sequence shown here is derived from an EMBL/GenBank/DDBJ whole genome shotgun (WGS) entry which is preliminary data.</text>
</comment>
<gene>
    <name evidence="1" type="ORF">ECC02_000338</name>
</gene>
<proteinExistence type="predicted"/>
<dbReference type="EMBL" id="JABDHM010000001">
    <property type="protein sequence ID" value="KAF5226837.1"/>
    <property type="molecule type" value="Genomic_DNA"/>
</dbReference>
<organism evidence="1 2">
    <name type="scientific">Trypanosoma cruzi</name>
    <dbReference type="NCBI Taxonomy" id="5693"/>
    <lineage>
        <taxon>Eukaryota</taxon>
        <taxon>Discoba</taxon>
        <taxon>Euglenozoa</taxon>
        <taxon>Kinetoplastea</taxon>
        <taxon>Metakinetoplastina</taxon>
        <taxon>Trypanosomatida</taxon>
        <taxon>Trypanosomatidae</taxon>
        <taxon>Trypanosoma</taxon>
        <taxon>Schizotrypanum</taxon>
    </lineage>
</organism>
<dbReference type="AlphaFoldDB" id="A0A7J6YJG1"/>
<dbReference type="Proteomes" id="UP000583944">
    <property type="component" value="Unassembled WGS sequence"/>
</dbReference>
<dbReference type="VEuPathDB" id="TriTrypDB:ECC02_000338"/>
<name>A0A7J6YJG1_TRYCR</name>
<protein>
    <submittedName>
        <fullName evidence="1">Uncharacterized protein</fullName>
    </submittedName>
</protein>
<evidence type="ECO:0000313" key="1">
    <source>
        <dbReference type="EMBL" id="KAF5226837.1"/>
    </source>
</evidence>